<accession>A0ABP8YVB3</accession>
<keyword evidence="2" id="KW-1185">Reference proteome</keyword>
<dbReference type="RefSeq" id="WP_345312194.1">
    <property type="nucleotide sequence ID" value="NZ_BAABIE010000001.1"/>
</dbReference>
<dbReference type="EMBL" id="BAABIE010000001">
    <property type="protein sequence ID" value="GAA4739050.1"/>
    <property type="molecule type" value="Genomic_DNA"/>
</dbReference>
<evidence type="ECO:0000313" key="1">
    <source>
        <dbReference type="EMBL" id="GAA4739050.1"/>
    </source>
</evidence>
<organism evidence="1 2">
    <name type="scientific">Gordonia alkaliphila</name>
    <dbReference type="NCBI Taxonomy" id="1053547"/>
    <lineage>
        <taxon>Bacteria</taxon>
        <taxon>Bacillati</taxon>
        <taxon>Actinomycetota</taxon>
        <taxon>Actinomycetes</taxon>
        <taxon>Mycobacteriales</taxon>
        <taxon>Gordoniaceae</taxon>
        <taxon>Gordonia</taxon>
    </lineage>
</organism>
<comment type="caution">
    <text evidence="1">The sequence shown here is derived from an EMBL/GenBank/DDBJ whole genome shotgun (WGS) entry which is preliminary data.</text>
</comment>
<name>A0ABP8YVB3_9ACTN</name>
<sequence>MTSLTPDELRALAAQWRRLGQTVSALAFAGGLAPAPDCASATGLLACTRAADAAADRYGAAVDGLGAAVHQFANLTESADAEAAAKILAASTP</sequence>
<evidence type="ECO:0000313" key="2">
    <source>
        <dbReference type="Proteomes" id="UP001500822"/>
    </source>
</evidence>
<dbReference type="Proteomes" id="UP001500822">
    <property type="component" value="Unassembled WGS sequence"/>
</dbReference>
<gene>
    <name evidence="1" type="ORF">GCM10023217_03490</name>
</gene>
<protein>
    <recommendedName>
        <fullName evidence="3">ESX-1 secretion-associated protein</fullName>
    </recommendedName>
</protein>
<evidence type="ECO:0008006" key="3">
    <source>
        <dbReference type="Google" id="ProtNLM"/>
    </source>
</evidence>
<reference evidence="2" key="1">
    <citation type="journal article" date="2019" name="Int. J. Syst. Evol. Microbiol.">
        <title>The Global Catalogue of Microorganisms (GCM) 10K type strain sequencing project: providing services to taxonomists for standard genome sequencing and annotation.</title>
        <authorList>
            <consortium name="The Broad Institute Genomics Platform"/>
            <consortium name="The Broad Institute Genome Sequencing Center for Infectious Disease"/>
            <person name="Wu L."/>
            <person name="Ma J."/>
        </authorList>
    </citation>
    <scope>NUCLEOTIDE SEQUENCE [LARGE SCALE GENOMIC DNA]</scope>
    <source>
        <strain evidence="2">JCM 18077</strain>
    </source>
</reference>
<proteinExistence type="predicted"/>